<dbReference type="Proteomes" id="UP000053825">
    <property type="component" value="Unassembled WGS sequence"/>
</dbReference>
<evidence type="ECO:0000313" key="2">
    <source>
        <dbReference type="EMBL" id="KOC60264.1"/>
    </source>
</evidence>
<protein>
    <submittedName>
        <fullName evidence="2">Tether containing UBX domain for GLUT4</fullName>
    </submittedName>
</protein>
<accession>A0A0L7QNX0</accession>
<organism evidence="2 3">
    <name type="scientific">Habropoda laboriosa</name>
    <dbReference type="NCBI Taxonomy" id="597456"/>
    <lineage>
        <taxon>Eukaryota</taxon>
        <taxon>Metazoa</taxon>
        <taxon>Ecdysozoa</taxon>
        <taxon>Arthropoda</taxon>
        <taxon>Hexapoda</taxon>
        <taxon>Insecta</taxon>
        <taxon>Pterygota</taxon>
        <taxon>Neoptera</taxon>
        <taxon>Endopterygota</taxon>
        <taxon>Hymenoptera</taxon>
        <taxon>Apocrita</taxon>
        <taxon>Aculeata</taxon>
        <taxon>Apoidea</taxon>
        <taxon>Anthophila</taxon>
        <taxon>Apidae</taxon>
        <taxon>Habropoda</taxon>
    </lineage>
</organism>
<dbReference type="GO" id="GO:0005737">
    <property type="term" value="C:cytoplasm"/>
    <property type="evidence" value="ECO:0007669"/>
    <property type="project" value="TreeGrafter"/>
</dbReference>
<dbReference type="Pfam" id="PF11470">
    <property type="entry name" value="TUG-UBL1"/>
    <property type="match status" value="1"/>
</dbReference>
<dbReference type="InterPro" id="IPR059238">
    <property type="entry name" value="UBX1_UBXN9"/>
</dbReference>
<dbReference type="GO" id="GO:0006886">
    <property type="term" value="P:intracellular protein transport"/>
    <property type="evidence" value="ECO:0007669"/>
    <property type="project" value="TreeGrafter"/>
</dbReference>
<name>A0A0L7QNX0_9HYME</name>
<sequence length="440" mass="50585">MATKRNVIVLAPNGRRQNVQVTLNTTILQILEEVCKKHGYNTDDYDLKHFNHILDPNAIFRFTGLANNAQLEVVPCKKIRSTSAVTIGIQLENGERLMGEFIPNTSLTEVLKNVKLDEDLEKIMLVYMHQMISGAEALKNTTLKSLGLNNGKAILRVIHRKPQTMNTIASTSSETLNIHKNANINKQNDKNKCSLTMDTNKTSDSILLKEETHELKKLEECSQSTQRDKENQMLPSTSKDDCVEKQTLVYSCNKREIDDLNNVEFLGERNALVFNQASIQGTFRDELPDDFYDLTVDDAKILLRDVKRYRQQLEEAPLLTNVQRKLNQDKQTLNQLHKYRYTIIRIQFPDEFVLQGLFRPMERVQTIKDFIKNYLIDANSDFIIFTTPPKRILDPKSHLINENLVPSAIIHYSGPSALKLDIKQKFTDPKKVEMQVTKIR</sequence>
<dbReference type="CDD" id="cd16105">
    <property type="entry name" value="Ubl_ASPSCR1_like"/>
    <property type="match status" value="1"/>
</dbReference>
<dbReference type="CDD" id="cd16118">
    <property type="entry name" value="UBX2_UBXN9"/>
    <property type="match status" value="1"/>
</dbReference>
<gene>
    <name evidence="2" type="ORF">WH47_08593</name>
</gene>
<dbReference type="CDD" id="cd17075">
    <property type="entry name" value="UBX1_UBXN9"/>
    <property type="match status" value="1"/>
</dbReference>
<dbReference type="EMBL" id="KQ414845">
    <property type="protein sequence ID" value="KOC60264.1"/>
    <property type="molecule type" value="Genomic_DNA"/>
</dbReference>
<dbReference type="GO" id="GO:0042593">
    <property type="term" value="P:glucose homeostasis"/>
    <property type="evidence" value="ECO:0007669"/>
    <property type="project" value="TreeGrafter"/>
</dbReference>
<dbReference type="STRING" id="597456.A0A0L7QNX0"/>
<dbReference type="AlphaFoldDB" id="A0A0L7QNX0"/>
<dbReference type="PROSITE" id="PS50033">
    <property type="entry name" value="UBX"/>
    <property type="match status" value="1"/>
</dbReference>
<dbReference type="PANTHER" id="PTHR46467">
    <property type="entry name" value="TETHER CONTAINING UBX DOMAIN FOR GLUT4"/>
    <property type="match status" value="1"/>
</dbReference>
<proteinExistence type="predicted"/>
<keyword evidence="3" id="KW-1185">Reference proteome</keyword>
<dbReference type="InterPro" id="IPR001012">
    <property type="entry name" value="UBX_dom"/>
</dbReference>
<dbReference type="GO" id="GO:0012506">
    <property type="term" value="C:vesicle membrane"/>
    <property type="evidence" value="ECO:0007669"/>
    <property type="project" value="TreeGrafter"/>
</dbReference>
<dbReference type="Pfam" id="PF00789">
    <property type="entry name" value="UBX"/>
    <property type="match status" value="1"/>
</dbReference>
<reference evidence="2 3" key="1">
    <citation type="submission" date="2015-07" db="EMBL/GenBank/DDBJ databases">
        <title>The genome of Habropoda laboriosa.</title>
        <authorList>
            <person name="Pan H."/>
            <person name="Kapheim K."/>
        </authorList>
    </citation>
    <scope>NUCLEOTIDE SEQUENCE [LARGE SCALE GENOMIC DNA]</scope>
    <source>
        <strain evidence="2">0110345459</strain>
    </source>
</reference>
<dbReference type="GO" id="GO:0005634">
    <property type="term" value="C:nucleus"/>
    <property type="evidence" value="ECO:0007669"/>
    <property type="project" value="TreeGrafter"/>
</dbReference>
<feature type="domain" description="UBX" evidence="1">
    <location>
        <begin position="337"/>
        <end position="412"/>
    </location>
</feature>
<dbReference type="InterPro" id="IPR029071">
    <property type="entry name" value="Ubiquitin-like_domsf"/>
</dbReference>
<evidence type="ECO:0000259" key="1">
    <source>
        <dbReference type="PROSITE" id="PS50033"/>
    </source>
</evidence>
<dbReference type="SUPFAM" id="SSF54236">
    <property type="entry name" value="Ubiquitin-like"/>
    <property type="match status" value="2"/>
</dbReference>
<evidence type="ECO:0000313" key="3">
    <source>
        <dbReference type="Proteomes" id="UP000053825"/>
    </source>
</evidence>
<dbReference type="PANTHER" id="PTHR46467:SF1">
    <property type="entry name" value="TETHER CONTAINING UBX DOMAIN FOR GLUT4"/>
    <property type="match status" value="1"/>
</dbReference>
<dbReference type="InterPro" id="IPR021569">
    <property type="entry name" value="TUG-UBL1"/>
</dbReference>
<dbReference type="OrthoDB" id="440781at2759"/>
<dbReference type="Gene3D" id="3.10.20.90">
    <property type="entry name" value="Phosphatidylinositol 3-kinase Catalytic Subunit, Chain A, domain 1"/>
    <property type="match status" value="2"/>
</dbReference>